<protein>
    <submittedName>
        <fullName evidence="1">Uncharacterized protein</fullName>
    </submittedName>
</protein>
<evidence type="ECO:0000313" key="2">
    <source>
        <dbReference type="Proteomes" id="UP001165186"/>
    </source>
</evidence>
<comment type="caution">
    <text evidence="1">The sequence shown here is derived from an EMBL/GenBank/DDBJ whole genome shotgun (WGS) entry which is preliminary data.</text>
</comment>
<sequence length="104" mass="11768">MQERINSRHIVHFSADAPYWECRRQRRSQIGITHDKLSATQPRSTVNIHRYVVSGDAEVHGFVTRMEQLLATHGSKISSGTPGRRWSKPTPSGASRRRSTSSRA</sequence>
<name>A0ACB5RNG9_9PEZI</name>
<keyword evidence="2" id="KW-1185">Reference proteome</keyword>
<accession>A0ACB5RNG9</accession>
<evidence type="ECO:0000313" key="1">
    <source>
        <dbReference type="EMBL" id="GME22041.1"/>
    </source>
</evidence>
<dbReference type="EMBL" id="BSXG01000001">
    <property type="protein sequence ID" value="GME22041.1"/>
    <property type="molecule type" value="Genomic_DNA"/>
</dbReference>
<gene>
    <name evidence="1" type="primary">g12328</name>
    <name evidence="1" type="ORF">NpPPO83_00012328</name>
</gene>
<organism evidence="1 2">
    <name type="scientific">Neofusicoccum parvum</name>
    <dbReference type="NCBI Taxonomy" id="310453"/>
    <lineage>
        <taxon>Eukaryota</taxon>
        <taxon>Fungi</taxon>
        <taxon>Dikarya</taxon>
        <taxon>Ascomycota</taxon>
        <taxon>Pezizomycotina</taxon>
        <taxon>Dothideomycetes</taxon>
        <taxon>Dothideomycetes incertae sedis</taxon>
        <taxon>Botryosphaeriales</taxon>
        <taxon>Botryosphaeriaceae</taxon>
        <taxon>Neofusicoccum</taxon>
    </lineage>
</organism>
<reference evidence="1" key="1">
    <citation type="submission" date="2024-09" db="EMBL/GenBank/DDBJ databases">
        <title>Draft Genome Sequences of Neofusicoccum parvum.</title>
        <authorList>
            <person name="Ashida A."/>
            <person name="Camagna M."/>
            <person name="Tanaka A."/>
            <person name="Takemoto D."/>
        </authorList>
    </citation>
    <scope>NUCLEOTIDE SEQUENCE</scope>
    <source>
        <strain evidence="1">PPO83</strain>
    </source>
</reference>
<dbReference type="Proteomes" id="UP001165186">
    <property type="component" value="Unassembled WGS sequence"/>
</dbReference>
<proteinExistence type="predicted"/>